<gene>
    <name evidence="4" type="ORF">MBSD_1940</name>
    <name evidence="5" type="ORF">MBSD_n1446</name>
</gene>
<feature type="compositionally biased region" description="Pro residues" evidence="1">
    <location>
        <begin position="20"/>
        <end position="31"/>
    </location>
</feature>
<dbReference type="OrthoDB" id="9807916at2"/>
<feature type="domain" description="Bacterial virulence" evidence="3">
    <location>
        <begin position="78"/>
        <end position="170"/>
    </location>
</feature>
<dbReference type="Pfam" id="PF06057">
    <property type="entry name" value="VirJ"/>
    <property type="match status" value="1"/>
</dbReference>
<reference evidence="5" key="2">
    <citation type="submission" date="2015-08" db="EMBL/GenBank/DDBJ databases">
        <title>Complete DNA Sequence of Pseudomonas syringae pv. actinidiae, the Causal Agent of Kiwifruit Canker Disease.</title>
        <authorList>
            <person name="Rikkerink E.H.A."/>
            <person name="Fineran P.C."/>
        </authorList>
    </citation>
    <scope>NUCLEOTIDE SEQUENCE</scope>
    <source>
        <strain evidence="5">SkMP5</strain>
    </source>
</reference>
<name>A0A0K8QMQ0_9GAMM</name>
<dbReference type="Gene3D" id="3.40.50.1820">
    <property type="entry name" value="alpha/beta hydrolase"/>
    <property type="match status" value="1"/>
</dbReference>
<dbReference type="RefSeq" id="WP_062536558.1">
    <property type="nucleotide sequence ID" value="NZ_DF970189.1"/>
</dbReference>
<evidence type="ECO:0000259" key="3">
    <source>
        <dbReference type="Pfam" id="PF06057"/>
    </source>
</evidence>
<dbReference type="InterPro" id="IPR010333">
    <property type="entry name" value="VirJ"/>
</dbReference>
<evidence type="ECO:0000313" key="6">
    <source>
        <dbReference type="Proteomes" id="UP000253740"/>
    </source>
</evidence>
<evidence type="ECO:0000256" key="1">
    <source>
        <dbReference type="SAM" id="MobiDB-lite"/>
    </source>
</evidence>
<proteinExistence type="predicted"/>
<organism evidence="5">
    <name type="scientific">Mizugakiibacter sediminis</name>
    <dbReference type="NCBI Taxonomy" id="1475481"/>
    <lineage>
        <taxon>Bacteria</taxon>
        <taxon>Pseudomonadati</taxon>
        <taxon>Pseudomonadota</taxon>
        <taxon>Gammaproteobacteria</taxon>
        <taxon>Lysobacterales</taxon>
        <taxon>Rhodanobacteraceae</taxon>
        <taxon>Mizugakiibacter</taxon>
    </lineage>
</organism>
<protein>
    <submittedName>
        <fullName evidence="4">Virulence factor</fullName>
    </submittedName>
    <submittedName>
        <fullName evidence="5">Virulence protein</fullName>
    </submittedName>
</protein>
<evidence type="ECO:0000313" key="4">
    <source>
        <dbReference type="EMBL" id="GAN45393.1"/>
    </source>
</evidence>
<feature type="chain" id="PRO_5007414600" evidence="2">
    <location>
        <begin position="21"/>
        <end position="292"/>
    </location>
</feature>
<dbReference type="EMBL" id="DF970189">
    <property type="protein sequence ID" value="GAP66144.1"/>
    <property type="molecule type" value="Genomic_DNA"/>
</dbReference>
<keyword evidence="6" id="KW-1185">Reference proteome</keyword>
<reference evidence="4" key="1">
    <citation type="submission" date="2015-03" db="EMBL/GenBank/DDBJ databases">
        <title>Draft genome sequence of Mizugakiibacter sediminis skMP5.</title>
        <authorList>
            <person name="Watanabe T."/>
            <person name="Kojima H."/>
            <person name="Fukui M."/>
        </authorList>
    </citation>
    <scope>NUCLEOTIDE SEQUENCE</scope>
    <source>
        <strain evidence="4">SkMP5</strain>
    </source>
</reference>
<dbReference type="HOGENOM" id="CLU_952529_0_0_6"/>
<feature type="region of interest" description="Disordered" evidence="1">
    <location>
        <begin position="17"/>
        <end position="47"/>
    </location>
</feature>
<sequence>MRTPLLLAALACAQAAAASAPPPDEPAPPSASAPAQAHPADARPAKNVPDPAAARLIEAPPFGLVTVYAPQGAARGLLLFASGDGGWNLGVRDMAHTAAAQGLWVAGFDTPKFLKTVDAAAGGCTDSAALLAQLAARVERDLGLPRGLPVLLAGYSSGATLVYAALAQAPQGTFAGGLSLGFCPDLMFHRSFCPGAGHLTSFMQTTPFRSPVFNRADRLGAPWRVLQGDIDQVCAPHYAPDYTQGMDGAKVWPLPHVGHGFGVPHHWMPQYLEALESLLPAPYANMTTSPDR</sequence>
<dbReference type="InterPro" id="IPR029058">
    <property type="entry name" value="AB_hydrolase_fold"/>
</dbReference>
<dbReference type="Proteomes" id="UP000253740">
    <property type="component" value="Unassembled WGS sequence"/>
</dbReference>
<evidence type="ECO:0000256" key="2">
    <source>
        <dbReference type="SAM" id="SignalP"/>
    </source>
</evidence>
<dbReference type="AlphaFoldDB" id="A0A0K8QMQ0"/>
<dbReference type="SUPFAM" id="SSF53474">
    <property type="entry name" value="alpha/beta-Hydrolases"/>
    <property type="match status" value="1"/>
</dbReference>
<evidence type="ECO:0000313" key="5">
    <source>
        <dbReference type="EMBL" id="GAP66144.1"/>
    </source>
</evidence>
<dbReference type="ESTHER" id="9gamm-a0a0k8qmq0">
    <property type="family name" value="VirJ"/>
</dbReference>
<dbReference type="EMBL" id="DF952380">
    <property type="protein sequence ID" value="GAN45393.1"/>
    <property type="molecule type" value="Genomic_DNA"/>
</dbReference>
<keyword evidence="2" id="KW-0732">Signal</keyword>
<dbReference type="STRING" id="1475481.GCA_000953855_01471"/>
<feature type="signal peptide" evidence="2">
    <location>
        <begin position="1"/>
        <end position="20"/>
    </location>
</feature>
<accession>A0A0K8QMQ0</accession>